<dbReference type="InterPro" id="IPR037138">
    <property type="entry name" value="His_deacetylse_dom_sf"/>
</dbReference>
<accession>A0A0P1LK99</accession>
<comment type="similarity">
    <text evidence="1">Belongs to the histone deacetylase family.</text>
</comment>
<dbReference type="InterPro" id="IPR023801">
    <property type="entry name" value="His_deacetylse_dom"/>
</dbReference>
<evidence type="ECO:0000313" key="4">
    <source>
        <dbReference type="EMBL" id="CUU03016.1"/>
    </source>
</evidence>
<feature type="domain" description="Histone deacetylase" evidence="2">
    <location>
        <begin position="21"/>
        <end position="312"/>
    </location>
</feature>
<evidence type="ECO:0000313" key="5">
    <source>
        <dbReference type="Proteomes" id="UP000182011"/>
    </source>
</evidence>
<dbReference type="OrthoDB" id="9808367at2"/>
<accession>A0A0P1M800</accession>
<dbReference type="Proteomes" id="UP000182200">
    <property type="component" value="Unassembled WGS sequence"/>
</dbReference>
<proteinExistence type="inferred from homology"/>
<evidence type="ECO:0000259" key="2">
    <source>
        <dbReference type="Pfam" id="PF00850"/>
    </source>
</evidence>
<organism evidence="4 5">
    <name type="scientific">Candidatus Kryptonium thompsonii</name>
    <dbReference type="NCBI Taxonomy" id="1633631"/>
    <lineage>
        <taxon>Bacteria</taxon>
        <taxon>Pseudomonadati</taxon>
        <taxon>Candidatus Kryptoniota</taxon>
        <taxon>Candidatus Kryptonium</taxon>
    </lineage>
</organism>
<dbReference type="EMBL" id="CZVI01000023">
    <property type="protein sequence ID" value="CUS91276.1"/>
    <property type="molecule type" value="Genomic_DNA"/>
</dbReference>
<accession>A0A0P1P5I4</accession>
<evidence type="ECO:0000256" key="1">
    <source>
        <dbReference type="ARBA" id="ARBA00005947"/>
    </source>
</evidence>
<name>A0A0N7MZA8_9BACT</name>
<dbReference type="RefSeq" id="WP_047134044.1">
    <property type="nucleotide sequence ID" value="NZ_CZVI01000023.1"/>
</dbReference>
<accession>A0A0P1LRD0</accession>
<dbReference type="GO" id="GO:0040029">
    <property type="term" value="P:epigenetic regulation of gene expression"/>
    <property type="evidence" value="ECO:0007669"/>
    <property type="project" value="TreeGrafter"/>
</dbReference>
<accession>A0A0N7MWJ5</accession>
<accession>A0A0N7MZA8</accession>
<evidence type="ECO:0000313" key="3">
    <source>
        <dbReference type="EMBL" id="CUS91276.1"/>
    </source>
</evidence>
<dbReference type="Pfam" id="PF00850">
    <property type="entry name" value="Hist_deacetyl"/>
    <property type="match status" value="1"/>
</dbReference>
<protein>
    <submittedName>
        <fullName evidence="4">Acetoin utilization deacetylase AcuC</fullName>
    </submittedName>
</protein>
<dbReference type="PANTHER" id="PTHR10625">
    <property type="entry name" value="HISTONE DEACETYLASE HDAC1-RELATED"/>
    <property type="match status" value="1"/>
</dbReference>
<accession>A0A0P1M034</accession>
<dbReference type="STRING" id="1633631.GCA_001442925_00667"/>
<sequence length="316" mass="35257">MEKVGLIYHEDYLKHDTGAGHPERKERLIAIVEHLKKSDLNEKIEWISPELKSDVEKWILKVHSPRHLEFVKSSILSGVRLLDFGDTYVSKDSLNSALLAVSGVIDGVDKIFKGGFDKIFCAVRPPGHHAESERVMGFCIFNNVAIAAKYAQEAYGIEKIAIIDWDVHHGNGTQEIFYEDPTVFYISLHQYPFYPGTGSREEKGTGKGYGFTLNFPMPAGSDDEDYLKIFGNEIVPTLEKFQPELIIISAGFDAHRDDPLAGMNLTENAFKMMTNLTNEVAVKFSNGKVLSVLEGGYNLGALARSVESHLRAFLGM</sequence>
<dbReference type="Gene3D" id="3.40.800.20">
    <property type="entry name" value="Histone deacetylase domain"/>
    <property type="match status" value="1"/>
</dbReference>
<accession>A0A0S4MWS8</accession>
<evidence type="ECO:0000313" key="6">
    <source>
        <dbReference type="Proteomes" id="UP000182200"/>
    </source>
</evidence>
<dbReference type="SUPFAM" id="SSF52768">
    <property type="entry name" value="Arginase/deacetylase"/>
    <property type="match status" value="1"/>
</dbReference>
<dbReference type="EMBL" id="FAOP01000003">
    <property type="protein sequence ID" value="CUU03016.1"/>
    <property type="molecule type" value="Genomic_DNA"/>
</dbReference>
<accession>A0A0P1M7Q5</accession>
<reference evidence="3 6" key="1">
    <citation type="submission" date="2015-11" db="EMBL/GenBank/DDBJ databases">
        <authorList>
            <person name="Varghese N."/>
        </authorList>
    </citation>
    <scope>NUCLEOTIDE SEQUENCE [LARGE SCALE GENOMIC DNA]</scope>
    <source>
        <strain evidence="3 6">JGI-8</strain>
    </source>
</reference>
<accession>A0A0P1L7Z7</accession>
<accession>A0A0P1LBG2</accession>
<reference evidence="4 5" key="2">
    <citation type="submission" date="2015-11" db="EMBL/GenBank/DDBJ databases">
        <authorList>
            <person name="Zhang Y."/>
            <person name="Guo Z."/>
        </authorList>
    </citation>
    <scope>NUCLEOTIDE SEQUENCE [LARGE SCALE GENOMIC DNA]</scope>
    <source>
        <strain evidence="4">JGI-4</strain>
    </source>
</reference>
<dbReference type="AlphaFoldDB" id="A0A0N7MZA8"/>
<gene>
    <name evidence="4" type="ORF">JGI4_00667</name>
    <name evidence="3" type="ORF">JGI8_01532</name>
</gene>
<dbReference type="GO" id="GO:0004407">
    <property type="term" value="F:histone deacetylase activity"/>
    <property type="evidence" value="ECO:0007669"/>
    <property type="project" value="TreeGrafter"/>
</dbReference>
<dbReference type="PANTHER" id="PTHR10625:SF10">
    <property type="entry name" value="HISTONE DEACETYLASE HDAC1"/>
    <property type="match status" value="1"/>
</dbReference>
<keyword evidence="6" id="KW-1185">Reference proteome</keyword>
<dbReference type="PRINTS" id="PR01270">
    <property type="entry name" value="HDASUPER"/>
</dbReference>
<dbReference type="InterPro" id="IPR023696">
    <property type="entry name" value="Ureohydrolase_dom_sf"/>
</dbReference>
<dbReference type="InterPro" id="IPR000286">
    <property type="entry name" value="HDACs"/>
</dbReference>
<dbReference type="CDD" id="cd09992">
    <property type="entry name" value="HDAC_classII"/>
    <property type="match status" value="1"/>
</dbReference>
<dbReference type="Proteomes" id="UP000182011">
    <property type="component" value="Unassembled WGS sequence"/>
</dbReference>